<dbReference type="EMBL" id="UZAI01000431">
    <property type="protein sequence ID" value="VDO52958.1"/>
    <property type="molecule type" value="Genomic_DNA"/>
</dbReference>
<protein>
    <submittedName>
        <fullName evidence="1">Uncharacterized protein</fullName>
    </submittedName>
</protein>
<evidence type="ECO:0000313" key="2">
    <source>
        <dbReference type="Proteomes" id="UP000277204"/>
    </source>
</evidence>
<name>A0A183LDD5_9TREM</name>
<accession>A0A183LDD5</accession>
<evidence type="ECO:0000313" key="1">
    <source>
        <dbReference type="EMBL" id="VDO52958.1"/>
    </source>
</evidence>
<dbReference type="AlphaFoldDB" id="A0A183LDD5"/>
<proteinExistence type="predicted"/>
<sequence>MVLGGSQQETLNPGFVLCDTRQQGVLVFLRELVKLDDTGPNPSGSTTSLKITAIGDDLEDEHGGSDADVKARIGKAIAVYLQLKNILSSKQLSTNTKPSRGGGGVYEIERTKIEGPVL</sequence>
<organism evidence="1 2">
    <name type="scientific">Schistosoma margrebowiei</name>
    <dbReference type="NCBI Taxonomy" id="48269"/>
    <lineage>
        <taxon>Eukaryota</taxon>
        <taxon>Metazoa</taxon>
        <taxon>Spiralia</taxon>
        <taxon>Lophotrochozoa</taxon>
        <taxon>Platyhelminthes</taxon>
        <taxon>Trematoda</taxon>
        <taxon>Digenea</taxon>
        <taxon>Strigeidida</taxon>
        <taxon>Schistosomatoidea</taxon>
        <taxon>Schistosomatidae</taxon>
        <taxon>Schistosoma</taxon>
    </lineage>
</organism>
<gene>
    <name evidence="1" type="ORF">SMRZ_LOCUS1810</name>
</gene>
<dbReference type="Proteomes" id="UP000277204">
    <property type="component" value="Unassembled WGS sequence"/>
</dbReference>
<reference evidence="1 2" key="1">
    <citation type="submission" date="2018-11" db="EMBL/GenBank/DDBJ databases">
        <authorList>
            <consortium name="Pathogen Informatics"/>
        </authorList>
    </citation>
    <scope>NUCLEOTIDE SEQUENCE [LARGE SCALE GENOMIC DNA]</scope>
    <source>
        <strain evidence="1 2">Zambia</strain>
    </source>
</reference>
<keyword evidence="2" id="KW-1185">Reference proteome</keyword>